<evidence type="ECO:0000313" key="6">
    <source>
        <dbReference type="Proteomes" id="UP000027584"/>
    </source>
</evidence>
<dbReference type="Pfam" id="PF06177">
    <property type="entry name" value="QueT"/>
    <property type="match status" value="1"/>
</dbReference>
<reference evidence="2 6" key="1">
    <citation type="submission" date="2014-02" db="EMBL/GenBank/DDBJ databases">
        <authorList>
            <person name="Manrique M."/>
        </authorList>
    </citation>
    <scope>NUCLEOTIDE SEQUENCE [LARGE SCALE GENOMIC DNA]</scope>
    <source>
        <strain evidence="2 6">LMG17956</strain>
    </source>
</reference>
<evidence type="ECO:0000256" key="1">
    <source>
        <dbReference type="SAM" id="Phobius"/>
    </source>
</evidence>
<keyword evidence="1" id="KW-0812">Transmembrane</keyword>
<dbReference type="PIRSF" id="PIRSF031501">
    <property type="entry name" value="QueT"/>
    <property type="match status" value="1"/>
</dbReference>
<dbReference type="InterPro" id="IPR010387">
    <property type="entry name" value="QueT"/>
</dbReference>
<dbReference type="RefSeq" id="WP_039695640.1">
    <property type="nucleotide sequence ID" value="NZ_FNFJ01000001.1"/>
</dbReference>
<reference evidence="7 8" key="3">
    <citation type="submission" date="2016-10" db="EMBL/GenBank/DDBJ databases">
        <authorList>
            <person name="de Groot N.N."/>
        </authorList>
    </citation>
    <scope>NUCLEOTIDE SEQUENCE [LARGE SCALE GENOMIC DNA]</scope>
    <source>
        <strain evidence="4 8">VTM1R29</strain>
        <strain evidence="5 7">VTM2R47</strain>
    </source>
</reference>
<evidence type="ECO:0000313" key="2">
    <source>
        <dbReference type="EMBL" id="CDO19123.1"/>
    </source>
</evidence>
<keyword evidence="1" id="KW-0472">Membrane</keyword>
<dbReference type="EMBL" id="FOBM01000001">
    <property type="protein sequence ID" value="SEL98522.1"/>
    <property type="molecule type" value="Genomic_DNA"/>
</dbReference>
<evidence type="ECO:0000313" key="5">
    <source>
        <dbReference type="EMBL" id="SER62758.1"/>
    </source>
</evidence>
<evidence type="ECO:0000313" key="7">
    <source>
        <dbReference type="Proteomes" id="UP000182712"/>
    </source>
</evidence>
<protein>
    <submittedName>
        <fullName evidence="3">Queuosine transporter QueT</fullName>
    </submittedName>
</protein>
<feature type="transmembrane region" description="Helical" evidence="1">
    <location>
        <begin position="79"/>
        <end position="97"/>
    </location>
</feature>
<name>A0A060RJ09_9STRE</name>
<dbReference type="Proteomes" id="UP000700800">
    <property type="component" value="Unassembled WGS sequence"/>
</dbReference>
<evidence type="ECO:0000313" key="4">
    <source>
        <dbReference type="EMBL" id="SEL98522.1"/>
    </source>
</evidence>
<accession>A0A060RJ09</accession>
<feature type="transmembrane region" description="Helical" evidence="1">
    <location>
        <begin position="109"/>
        <end position="131"/>
    </location>
</feature>
<evidence type="ECO:0000313" key="3">
    <source>
        <dbReference type="EMBL" id="MBE6163719.1"/>
    </source>
</evidence>
<reference evidence="3" key="4">
    <citation type="submission" date="2019-04" db="EMBL/GenBank/DDBJ databases">
        <title>Evolution of Biomass-Degrading Anaerobic Consortia Revealed by Metagenomics.</title>
        <authorList>
            <person name="Peng X."/>
        </authorList>
    </citation>
    <scope>NUCLEOTIDE SEQUENCE</scope>
    <source>
        <strain evidence="3">SIG195</strain>
    </source>
</reference>
<dbReference type="Proteomes" id="UP000182764">
    <property type="component" value="Unassembled WGS sequence"/>
</dbReference>
<feature type="transmembrane region" description="Helical" evidence="1">
    <location>
        <begin position="12"/>
        <end position="33"/>
    </location>
</feature>
<proteinExistence type="predicted"/>
<gene>
    <name evidence="2" type="ORF">BN963_SGAL_02344</name>
    <name evidence="3" type="ORF">E7156_00080</name>
    <name evidence="4" type="ORF">SAMN04487839_101578</name>
    <name evidence="5" type="ORF">SAMN04487840_10674</name>
</gene>
<evidence type="ECO:0000313" key="8">
    <source>
        <dbReference type="Proteomes" id="UP000182764"/>
    </source>
</evidence>
<dbReference type="EMBL" id="FOGM01000006">
    <property type="protein sequence ID" value="SER62758.1"/>
    <property type="molecule type" value="Genomic_DNA"/>
</dbReference>
<sequence length="169" mass="19023">MKHFTIRDFAQVALVAALYIVLTVTPPLNAISYGAYQFRVSEMLAFMAFYNRKYIVGLTLGCMIANLYSFGLIDVFVGGSQTFVFLTLGVILFDRYKEQYLFNGLFNKAFFYFSLLFSASMFTIALELYYVGGSPFLMTWFTSAVGELASLLIGAIIMDKLGKRIDLTV</sequence>
<organism evidence="2 6">
    <name type="scientific">Streptococcus gallolyticus</name>
    <dbReference type="NCBI Taxonomy" id="315405"/>
    <lineage>
        <taxon>Bacteria</taxon>
        <taxon>Bacillati</taxon>
        <taxon>Bacillota</taxon>
        <taxon>Bacilli</taxon>
        <taxon>Lactobacillales</taxon>
        <taxon>Streptococcaceae</taxon>
        <taxon>Streptococcus</taxon>
    </lineage>
</organism>
<dbReference type="EMBL" id="SVAF01000001">
    <property type="protein sequence ID" value="MBE6163719.1"/>
    <property type="molecule type" value="Genomic_DNA"/>
</dbReference>
<dbReference type="PANTHER" id="PTHR40044:SF1">
    <property type="entry name" value="INTEGRAL MEMBRANE PROTEIN"/>
    <property type="match status" value="1"/>
</dbReference>
<dbReference type="AlphaFoldDB" id="A0A060RJ09"/>
<dbReference type="Proteomes" id="UP000027584">
    <property type="component" value="Unassembled WGS sequence"/>
</dbReference>
<dbReference type="EMBL" id="CCBC010000217">
    <property type="protein sequence ID" value="CDO19123.1"/>
    <property type="molecule type" value="Genomic_DNA"/>
</dbReference>
<reference evidence="2 6" key="2">
    <citation type="submission" date="2014-05" db="EMBL/GenBank/DDBJ databases">
        <title>Genome sequence of Streptococcus gallolyticus.</title>
        <authorList>
            <person name="Del Campo R."/>
        </authorList>
    </citation>
    <scope>NUCLEOTIDE SEQUENCE [LARGE SCALE GENOMIC DNA]</scope>
    <source>
        <strain evidence="2 6">LMG17956</strain>
    </source>
</reference>
<feature type="transmembrane region" description="Helical" evidence="1">
    <location>
        <begin position="137"/>
        <end position="158"/>
    </location>
</feature>
<dbReference type="PANTHER" id="PTHR40044">
    <property type="entry name" value="INTEGRAL MEMBRANE PROTEIN-RELATED"/>
    <property type="match status" value="1"/>
</dbReference>
<keyword evidence="1" id="KW-1133">Transmembrane helix</keyword>
<dbReference type="Proteomes" id="UP000182712">
    <property type="component" value="Unassembled WGS sequence"/>
</dbReference>